<dbReference type="Pfam" id="PF00174">
    <property type="entry name" value="Oxidored_molyb"/>
    <property type="match status" value="1"/>
</dbReference>
<dbReference type="Gene3D" id="3.90.420.10">
    <property type="entry name" value="Oxidoreductase, molybdopterin-binding domain"/>
    <property type="match status" value="1"/>
</dbReference>
<feature type="transmembrane region" description="Helical" evidence="1">
    <location>
        <begin position="146"/>
        <end position="166"/>
    </location>
</feature>
<protein>
    <submittedName>
        <fullName evidence="3">Molybdopterin-dependent oxidoreductase</fullName>
    </submittedName>
</protein>
<dbReference type="Proteomes" id="UP001500363">
    <property type="component" value="Unassembled WGS sequence"/>
</dbReference>
<organism evidence="3 4">
    <name type="scientific">Kribbella lupini</name>
    <dbReference type="NCBI Taxonomy" id="291602"/>
    <lineage>
        <taxon>Bacteria</taxon>
        <taxon>Bacillati</taxon>
        <taxon>Actinomycetota</taxon>
        <taxon>Actinomycetes</taxon>
        <taxon>Propionibacteriales</taxon>
        <taxon>Kribbellaceae</taxon>
        <taxon>Kribbella</taxon>
    </lineage>
</organism>
<feature type="domain" description="Oxidoreductase molybdopterin-binding" evidence="2">
    <location>
        <begin position="291"/>
        <end position="425"/>
    </location>
</feature>
<dbReference type="CDD" id="cd00321">
    <property type="entry name" value="SO_family_Moco"/>
    <property type="match status" value="1"/>
</dbReference>
<evidence type="ECO:0000313" key="4">
    <source>
        <dbReference type="Proteomes" id="UP001500363"/>
    </source>
</evidence>
<sequence length="426" mass="46311">MKLPSPPQPAFRSALHHPRVATVIGRWLAVAVVVCFLTGLFSHFQQATPDWLHIPARPASLYRVTQGLHVLSGTVAIPLLLAKLWTVYPKLFEKPPWPPSRAALATLLERLSILVLVSALALELFIGFLNTLQWYPWPFPFKETHYALAWIIIGALLVHLAVKLPLIRAHWSRTAADRTPYAPLEEEAGATPLEEQDTAALPKDAPLEEQPADAPHPEPALPRTSLPAEVTGLSRRGLFRTVAGAGALVGIASVGQSVPAFGPIAVLAPRKPNVGPQSLPVNRTAHDAGVVPVGDDWRFTISGPQQLSWSLAELRSLQQSRSDLPIACVEGWSQGAVWEGIRVRDLLRLAGAPDHSTVRVVSMEKGGFYATSELPPQFAADPLTLLALKLNGSDLDLDHGFPARIIAPNRPGVLQTKWVHRLEVIA</sequence>
<accession>A0ABP4LUU1</accession>
<dbReference type="PANTHER" id="PTHR43032:SF2">
    <property type="entry name" value="BLL0505 PROTEIN"/>
    <property type="match status" value="1"/>
</dbReference>
<proteinExistence type="predicted"/>
<dbReference type="RefSeq" id="WP_344175701.1">
    <property type="nucleotide sequence ID" value="NZ_BAAANC010000002.1"/>
</dbReference>
<keyword evidence="1" id="KW-0472">Membrane</keyword>
<dbReference type="EMBL" id="BAAANC010000002">
    <property type="protein sequence ID" value="GAA1532112.1"/>
    <property type="molecule type" value="Genomic_DNA"/>
</dbReference>
<feature type="transmembrane region" description="Helical" evidence="1">
    <location>
        <begin position="107"/>
        <end position="126"/>
    </location>
</feature>
<evidence type="ECO:0000259" key="2">
    <source>
        <dbReference type="Pfam" id="PF00174"/>
    </source>
</evidence>
<dbReference type="SUPFAM" id="SSF56524">
    <property type="entry name" value="Oxidoreductase molybdopterin-binding domain"/>
    <property type="match status" value="1"/>
</dbReference>
<evidence type="ECO:0000256" key="1">
    <source>
        <dbReference type="SAM" id="Phobius"/>
    </source>
</evidence>
<comment type="caution">
    <text evidence="3">The sequence shown here is derived from an EMBL/GenBank/DDBJ whole genome shotgun (WGS) entry which is preliminary data.</text>
</comment>
<dbReference type="PANTHER" id="PTHR43032">
    <property type="entry name" value="PROTEIN-METHIONINE-SULFOXIDE REDUCTASE"/>
    <property type="match status" value="1"/>
</dbReference>
<feature type="transmembrane region" description="Helical" evidence="1">
    <location>
        <begin position="20"/>
        <end position="44"/>
    </location>
</feature>
<dbReference type="InterPro" id="IPR016174">
    <property type="entry name" value="Di-haem_cyt_TM"/>
</dbReference>
<dbReference type="InterPro" id="IPR036374">
    <property type="entry name" value="OxRdtase_Mopterin-bd_sf"/>
</dbReference>
<gene>
    <name evidence="3" type="ORF">GCM10009741_38000</name>
</gene>
<keyword evidence="4" id="KW-1185">Reference proteome</keyword>
<keyword evidence="1" id="KW-0812">Transmembrane</keyword>
<dbReference type="SUPFAM" id="SSF81342">
    <property type="entry name" value="Transmembrane di-heme cytochromes"/>
    <property type="match status" value="1"/>
</dbReference>
<keyword evidence="1" id="KW-1133">Transmembrane helix</keyword>
<name>A0ABP4LUU1_9ACTN</name>
<reference evidence="4" key="1">
    <citation type="journal article" date="2019" name="Int. J. Syst. Evol. Microbiol.">
        <title>The Global Catalogue of Microorganisms (GCM) 10K type strain sequencing project: providing services to taxonomists for standard genome sequencing and annotation.</title>
        <authorList>
            <consortium name="The Broad Institute Genomics Platform"/>
            <consortium name="The Broad Institute Genome Sequencing Center for Infectious Disease"/>
            <person name="Wu L."/>
            <person name="Ma J."/>
        </authorList>
    </citation>
    <scope>NUCLEOTIDE SEQUENCE [LARGE SCALE GENOMIC DNA]</scope>
    <source>
        <strain evidence="4">JCM 14303</strain>
    </source>
</reference>
<evidence type="ECO:0000313" key="3">
    <source>
        <dbReference type="EMBL" id="GAA1532112.1"/>
    </source>
</evidence>
<dbReference type="InterPro" id="IPR000572">
    <property type="entry name" value="OxRdtase_Mopterin-bd_dom"/>
</dbReference>